<organism evidence="3 4">
    <name type="scientific">Tritrichomonas musculus</name>
    <dbReference type="NCBI Taxonomy" id="1915356"/>
    <lineage>
        <taxon>Eukaryota</taxon>
        <taxon>Metamonada</taxon>
        <taxon>Parabasalia</taxon>
        <taxon>Tritrichomonadida</taxon>
        <taxon>Tritrichomonadidae</taxon>
        <taxon>Tritrichomonas</taxon>
    </lineage>
</organism>
<evidence type="ECO:0008006" key="5">
    <source>
        <dbReference type="Google" id="ProtNLM"/>
    </source>
</evidence>
<evidence type="ECO:0000256" key="1">
    <source>
        <dbReference type="SAM" id="MobiDB-lite"/>
    </source>
</evidence>
<comment type="caution">
    <text evidence="3">The sequence shown here is derived from an EMBL/GenBank/DDBJ whole genome shotgun (WGS) entry which is preliminary data.</text>
</comment>
<proteinExistence type="predicted"/>
<feature type="region of interest" description="Disordered" evidence="1">
    <location>
        <begin position="433"/>
        <end position="468"/>
    </location>
</feature>
<keyword evidence="2" id="KW-1133">Transmembrane helix</keyword>
<dbReference type="EMBL" id="JAPFFF010000006">
    <property type="protein sequence ID" value="KAK8887729.1"/>
    <property type="molecule type" value="Genomic_DNA"/>
</dbReference>
<sequence length="550" mass="60513">MRLFNTTIICGLILSKYTDCSPLLLFSHQSFTPSLSFSSFQLSHFAHTALYLQTQSNLLIRKSDFSNFLKTPIIESRPPITTYERICRDRRNPDAVLDNLNFQICSTDFYTDLSTVNTSGGALFFDDDRNSITITQCNFAYCHAAINGGAIYIKYASQLIIKFTYFQDCTTGFLHNHTGVSEAKGGAIYANCLVTNITACNFSRCTVDYDITRYGGAIYFARCSEMKSQGLYVYLSKFESCGSVSGRTSVTNGGAIYVNCTLTLKSDYVVNISYTNFTNCAYGEGGSIVDISGDADIVYFRHVQFGRDQLYQPVYPRNDYYIVNVNNSRLERPTKLFLYNVSLTENNVEQQPVVFHMLGNNISIAHGPSDVGSIYLSRDNGNYALLNEQPINMLAYVNLYNISRYSYPYIVALEDNQIFVPFATPTASATESLTPALTSTPAPQPTSTTSAVTSSSNTSESSSSGILPPSEILSATEVIDGSENNASTKSGGLSTTAIVLIVIAVVIIIITAILITVLCIRNGRCGGSKNQIIDARSATNDEAIRRFTYF</sequence>
<evidence type="ECO:0000313" key="4">
    <source>
        <dbReference type="Proteomes" id="UP001470230"/>
    </source>
</evidence>
<dbReference type="InterPro" id="IPR011050">
    <property type="entry name" value="Pectin_lyase_fold/virulence"/>
</dbReference>
<evidence type="ECO:0000313" key="3">
    <source>
        <dbReference type="EMBL" id="KAK8887729.1"/>
    </source>
</evidence>
<dbReference type="Proteomes" id="UP001470230">
    <property type="component" value="Unassembled WGS sequence"/>
</dbReference>
<keyword evidence="4" id="KW-1185">Reference proteome</keyword>
<protein>
    <recommendedName>
        <fullName evidence="5">Right handed beta helix domain-containing protein</fullName>
    </recommendedName>
</protein>
<gene>
    <name evidence="3" type="ORF">M9Y10_038783</name>
</gene>
<keyword evidence="2" id="KW-0812">Transmembrane</keyword>
<dbReference type="SUPFAM" id="SSF51126">
    <property type="entry name" value="Pectin lyase-like"/>
    <property type="match status" value="1"/>
</dbReference>
<accession>A0ABR2K9C8</accession>
<reference evidence="3 4" key="1">
    <citation type="submission" date="2024-04" db="EMBL/GenBank/DDBJ databases">
        <title>Tritrichomonas musculus Genome.</title>
        <authorList>
            <person name="Alves-Ferreira E."/>
            <person name="Grigg M."/>
            <person name="Lorenzi H."/>
            <person name="Galac M."/>
        </authorList>
    </citation>
    <scope>NUCLEOTIDE SEQUENCE [LARGE SCALE GENOMIC DNA]</scope>
    <source>
        <strain evidence="3 4">EAF2021</strain>
    </source>
</reference>
<evidence type="ECO:0000256" key="2">
    <source>
        <dbReference type="SAM" id="Phobius"/>
    </source>
</evidence>
<keyword evidence="2" id="KW-0472">Membrane</keyword>
<feature type="transmembrane region" description="Helical" evidence="2">
    <location>
        <begin position="497"/>
        <end position="520"/>
    </location>
</feature>
<name>A0ABR2K9C8_9EUKA</name>